<reference evidence="2" key="1">
    <citation type="journal article" date="2019" name="bioRxiv">
        <title>The Genome of the Zebra Mussel, Dreissena polymorpha: A Resource for Invasive Species Research.</title>
        <authorList>
            <person name="McCartney M.A."/>
            <person name="Auch B."/>
            <person name="Kono T."/>
            <person name="Mallez S."/>
            <person name="Zhang Y."/>
            <person name="Obille A."/>
            <person name="Becker A."/>
            <person name="Abrahante J.E."/>
            <person name="Garbe J."/>
            <person name="Badalamenti J.P."/>
            <person name="Herman A."/>
            <person name="Mangelson H."/>
            <person name="Liachko I."/>
            <person name="Sullivan S."/>
            <person name="Sone E.D."/>
            <person name="Koren S."/>
            <person name="Silverstein K.A.T."/>
            <person name="Beckman K.B."/>
            <person name="Gohl D.M."/>
        </authorList>
    </citation>
    <scope>NUCLEOTIDE SEQUENCE</scope>
    <source>
        <strain evidence="2">Duluth1</strain>
        <tissue evidence="2">Whole animal</tissue>
    </source>
</reference>
<feature type="compositionally biased region" description="Polar residues" evidence="1">
    <location>
        <begin position="392"/>
        <end position="415"/>
    </location>
</feature>
<proteinExistence type="predicted"/>
<organism evidence="2 3">
    <name type="scientific">Dreissena polymorpha</name>
    <name type="common">Zebra mussel</name>
    <name type="synonym">Mytilus polymorpha</name>
    <dbReference type="NCBI Taxonomy" id="45954"/>
    <lineage>
        <taxon>Eukaryota</taxon>
        <taxon>Metazoa</taxon>
        <taxon>Spiralia</taxon>
        <taxon>Lophotrochozoa</taxon>
        <taxon>Mollusca</taxon>
        <taxon>Bivalvia</taxon>
        <taxon>Autobranchia</taxon>
        <taxon>Heteroconchia</taxon>
        <taxon>Euheterodonta</taxon>
        <taxon>Imparidentia</taxon>
        <taxon>Neoheterodontei</taxon>
        <taxon>Myida</taxon>
        <taxon>Dreissenoidea</taxon>
        <taxon>Dreissenidae</taxon>
        <taxon>Dreissena</taxon>
    </lineage>
</organism>
<name>A0A9D4JDS0_DREPO</name>
<keyword evidence="3" id="KW-1185">Reference proteome</keyword>
<feature type="compositionally biased region" description="Polar residues" evidence="1">
    <location>
        <begin position="299"/>
        <end position="316"/>
    </location>
</feature>
<feature type="region of interest" description="Disordered" evidence="1">
    <location>
        <begin position="362"/>
        <end position="415"/>
    </location>
</feature>
<feature type="compositionally biased region" description="Polar residues" evidence="1">
    <location>
        <begin position="464"/>
        <end position="481"/>
    </location>
</feature>
<evidence type="ECO:0000256" key="1">
    <source>
        <dbReference type="SAM" id="MobiDB-lite"/>
    </source>
</evidence>
<dbReference type="EMBL" id="JAIWYP010000006">
    <property type="protein sequence ID" value="KAH3809196.1"/>
    <property type="molecule type" value="Genomic_DNA"/>
</dbReference>
<evidence type="ECO:0000313" key="2">
    <source>
        <dbReference type="EMBL" id="KAH3809196.1"/>
    </source>
</evidence>
<accession>A0A9D4JDS0</accession>
<comment type="caution">
    <text evidence="2">The sequence shown here is derived from an EMBL/GenBank/DDBJ whole genome shotgun (WGS) entry which is preliminary data.</text>
</comment>
<protein>
    <submittedName>
        <fullName evidence="2">Uncharacterized protein</fullName>
    </submittedName>
</protein>
<dbReference type="AlphaFoldDB" id="A0A9D4JDS0"/>
<evidence type="ECO:0000313" key="3">
    <source>
        <dbReference type="Proteomes" id="UP000828390"/>
    </source>
</evidence>
<feature type="region of interest" description="Disordered" evidence="1">
    <location>
        <begin position="299"/>
        <end position="321"/>
    </location>
</feature>
<gene>
    <name evidence="2" type="ORF">DPMN_137557</name>
</gene>
<feature type="region of interest" description="Disordered" evidence="1">
    <location>
        <begin position="584"/>
        <end position="619"/>
    </location>
</feature>
<dbReference type="Proteomes" id="UP000828390">
    <property type="component" value="Unassembled WGS sequence"/>
</dbReference>
<reference evidence="2" key="2">
    <citation type="submission" date="2020-11" db="EMBL/GenBank/DDBJ databases">
        <authorList>
            <person name="McCartney M.A."/>
            <person name="Auch B."/>
            <person name="Kono T."/>
            <person name="Mallez S."/>
            <person name="Becker A."/>
            <person name="Gohl D.M."/>
            <person name="Silverstein K.A.T."/>
            <person name="Koren S."/>
            <person name="Bechman K.B."/>
            <person name="Herman A."/>
            <person name="Abrahante J.E."/>
            <person name="Garbe J."/>
        </authorList>
    </citation>
    <scope>NUCLEOTIDE SEQUENCE</scope>
    <source>
        <strain evidence="2">Duluth1</strain>
        <tissue evidence="2">Whole animal</tissue>
    </source>
</reference>
<sequence>MSFHNKTSKGQSKNLAPLLGEALSGLDSHHLTHNIMPFKCLLQSVGSVGPIMSFFTIFQLASCLAKELPGLVERTVPLASGCILLQLKSAQALATLLSRGTFHLGSVAVRALSPSNMRSVSGFIAGIPESQELMELQGNLIFSPAIPLSELSITNLERVNPYRPAPPGFPRLVKITFLTSIPVPNKILVKGTNIALDIRPCPVQPARCFNCQGFGHIASRGKCSSITTCCRCAGTTCQRRCTNKTRWCANCGGPHSASYQGYPSYKKAVSLATFAHFYGVTWSEAESRLFMPDTASHSVGARNTINTTGSKSSTKHASAGIITPQTERSCPLVEGLVGKSTPPQPLNRESPPKVTIVEPVTKHTPDLCTTPPPVSPIQGDPPTKRRPPVATRGSSPSTTLTDGASDTTCSGPTLSDDSMFDITGRDSLVSVHSSILENLSISGICEIEEEPRVSVPPNRPRMVDSQTSPMSSPSDNTSRRNSFAGDSFIKIKDPPATGPTYRKIYLSELADLVAEIIKDQKRPTGSRVISYIYNKIDSRFKNCRESITKVIPPDKILTNKIHSGTGDPPIVVADPGCPPPPRPAVPSPQIKNTFGLPGPPRNSKGPVQAKKLGVKSPHHSINQIKRKLISHHYGQ</sequence>
<feature type="region of interest" description="Disordered" evidence="1">
    <location>
        <begin position="452"/>
        <end position="494"/>
    </location>
</feature>